<name>A0A174YU36_9FIRM</name>
<evidence type="ECO:0000313" key="2">
    <source>
        <dbReference type="EMBL" id="CUQ75271.1"/>
    </source>
</evidence>
<feature type="region of interest" description="Disordered" evidence="1">
    <location>
        <begin position="29"/>
        <end position="58"/>
    </location>
</feature>
<reference evidence="2 3" key="1">
    <citation type="submission" date="2015-09" db="EMBL/GenBank/DDBJ databases">
        <authorList>
            <consortium name="Pathogen Informatics"/>
        </authorList>
    </citation>
    <scope>NUCLEOTIDE SEQUENCE [LARGE SCALE GENOMIC DNA]</scope>
    <source>
        <strain evidence="2 3">2789STDY5834875</strain>
    </source>
</reference>
<dbReference type="Gene3D" id="3.30.300.180">
    <property type="match status" value="1"/>
</dbReference>
<feature type="compositionally biased region" description="Acidic residues" evidence="1">
    <location>
        <begin position="32"/>
        <end position="56"/>
    </location>
</feature>
<organism evidence="2 3">
    <name type="scientific">Lachnospira eligens</name>
    <dbReference type="NCBI Taxonomy" id="39485"/>
    <lineage>
        <taxon>Bacteria</taxon>
        <taxon>Bacillati</taxon>
        <taxon>Bacillota</taxon>
        <taxon>Clostridia</taxon>
        <taxon>Lachnospirales</taxon>
        <taxon>Lachnospiraceae</taxon>
        <taxon>Lachnospira</taxon>
    </lineage>
</organism>
<dbReference type="AlphaFoldDB" id="A0A174YU36"/>
<protein>
    <recommendedName>
        <fullName evidence="4">DnaA N-terminal domain-containing protein</fullName>
    </recommendedName>
</protein>
<dbReference type="InterPro" id="IPR038454">
    <property type="entry name" value="DnaA_N_sf"/>
</dbReference>
<sequence length="148" mass="17483">MGFFWANVKANIEGAVANAKMHYYEEKLRSDDYDEDEDEEEDYNEVQEEYDTDSIEDSPVANIQNNWKSILLVLQTEYNIQDIQMSTWIKPLRVENVEDNILNLSFRNPDDNEQEHNTNVKYVQKRFAELLSNAIAEYMDAQYVVKIN</sequence>
<dbReference type="Proteomes" id="UP000095621">
    <property type="component" value="Unassembled WGS sequence"/>
</dbReference>
<evidence type="ECO:0000313" key="3">
    <source>
        <dbReference type="Proteomes" id="UP000095621"/>
    </source>
</evidence>
<proteinExistence type="predicted"/>
<dbReference type="EMBL" id="CZBU01000001">
    <property type="protein sequence ID" value="CUQ75271.1"/>
    <property type="molecule type" value="Genomic_DNA"/>
</dbReference>
<evidence type="ECO:0008006" key="4">
    <source>
        <dbReference type="Google" id="ProtNLM"/>
    </source>
</evidence>
<gene>
    <name evidence="2" type="ORF">ERS852490_00417</name>
</gene>
<accession>A0A174YU36</accession>
<evidence type="ECO:0000256" key="1">
    <source>
        <dbReference type="SAM" id="MobiDB-lite"/>
    </source>
</evidence>
<dbReference type="RefSeq" id="WP_055214305.1">
    <property type="nucleotide sequence ID" value="NZ_CZBU01000001.1"/>
</dbReference>